<name>A0A217ER38_BPGO3</name>
<organism evidence="2 3">
    <name type="scientific">Bacillus phage vB_BsuM-Goe3</name>
    <dbReference type="NCBI Taxonomy" id="1933063"/>
    <lineage>
        <taxon>Viruses</taxon>
        <taxon>Duplodnaviria</taxon>
        <taxon>Heunggongvirae</taxon>
        <taxon>Uroviricota</taxon>
        <taxon>Caudoviricetes</taxon>
        <taxon>Herelleviridae</taxon>
        <taxon>Bastillevirinae</taxon>
        <taxon>Grisebachstrassevirus</taxon>
        <taxon>Grisebachstrassevirus goe3</taxon>
    </lineage>
</organism>
<evidence type="ECO:0000256" key="1">
    <source>
        <dbReference type="SAM" id="Coils"/>
    </source>
</evidence>
<reference evidence="2" key="1">
    <citation type="journal article" date="2017" name="Viruses">
        <title>Characterization of Bacillus subtilis Viruses vB_BsuM-Goe2 and vB_BsuM-Goe3.</title>
        <authorList>
            <person name="Willms I.M."/>
            <person name="Hoppert M."/>
            <person name="Hertel R."/>
        </authorList>
    </citation>
    <scope>NUCLEOTIDE SEQUENCE [LARGE SCALE GENOMIC DNA]</scope>
</reference>
<keyword evidence="1" id="KW-0175">Coiled coil</keyword>
<dbReference type="Proteomes" id="UP000221795">
    <property type="component" value="Segment"/>
</dbReference>
<dbReference type="EMBL" id="KY368640">
    <property type="protein sequence ID" value="APZ82547.1"/>
    <property type="molecule type" value="Genomic_DNA"/>
</dbReference>
<accession>A0A217ER38</accession>
<feature type="coiled-coil region" evidence="1">
    <location>
        <begin position="567"/>
        <end position="594"/>
    </location>
</feature>
<evidence type="ECO:0000313" key="2">
    <source>
        <dbReference type="EMBL" id="APZ82547.1"/>
    </source>
</evidence>
<protein>
    <recommendedName>
        <fullName evidence="4">Tail fiber protein</fullName>
    </recommendedName>
</protein>
<evidence type="ECO:0000313" key="3">
    <source>
        <dbReference type="Proteomes" id="UP000221795"/>
    </source>
</evidence>
<sequence length="689" mass="75746">MDENQFSPFSTPLSPIRLQAQLGKETKRMIQEGKNIVRLSLARVVKVNYKYNTVDVITTLNNNSTVKNPNDNGRFSARLPVSFGGKTPDGNIYGANTLVTVGSLVLIGYMEGNKDYPIVLNIYGDADNQSQLTRTSFTSADESDEALQRELWQLFTLYPSMTYKNVDGNGNQEVTFSGKSFLYVTDTDQDNAYVQDAGFNYEDLPSSRYANGELIEPKSPYSPTLLYVHQGIYDKHRVTFFIKSDGTVRLGSKHTSGEGVTFFEMTTDGGFQVVQQKGTANPEETPEKFSKVGILEDGTVVMKSQKHVMEVNNDGVYIDGKAISAFVGGGSVPDGNGGTITLEDVVDSLKDVKTTITIQNGKIESKVGRTEYKIDLDAVKDYSKELFDGVSAEVDDINKSLENLDDLLDESFKDGIIEESEARSIGMYINNLNTQKSELDAKYNQIYTNKYLTGDPKTNLDNAKKDFDLKHQALIDVIQGAIVDGKITTEDREAINNAFDAYHKCVSTLSSAFEAATDAIALAMAKEAEDNAKDFVNGEIKKVNSTITQLADSISSKVESETFTETIKNVNSRIAETEESVSDTNKRVEEVEKKLPYACQIISTDGVAFQGGTYSTTLFAKITKGDQDITSSIDAKILRWTRISNDAAADEEWNKTHGIGVKSITVTNADVRARATFQCTFDTDDLGGG</sequence>
<evidence type="ECO:0008006" key="4">
    <source>
        <dbReference type="Google" id="ProtNLM"/>
    </source>
</evidence>
<keyword evidence="3" id="KW-1185">Reference proteome</keyword>
<proteinExistence type="predicted"/>
<organismHost>
    <name type="scientific">Bacillus subtilis</name>
    <dbReference type="NCBI Taxonomy" id="1423"/>
</organismHost>
<gene>
    <name evidence="2" type="ORF">Goe3_c08600</name>
</gene>